<evidence type="ECO:0000313" key="3">
    <source>
        <dbReference type="Proteomes" id="UP001162162"/>
    </source>
</evidence>
<evidence type="ECO:0000313" key="2">
    <source>
        <dbReference type="EMBL" id="KAJ8956365.1"/>
    </source>
</evidence>
<dbReference type="InterPro" id="IPR051589">
    <property type="entry name" value="Sialate-O-sulfotransferase"/>
</dbReference>
<keyword evidence="3" id="KW-1185">Reference proteome</keyword>
<name>A0AAV8Z009_9CUCU</name>
<dbReference type="AlphaFoldDB" id="A0AAV8Z009"/>
<dbReference type="EMBL" id="JAPWTK010000031">
    <property type="protein sequence ID" value="KAJ8956365.1"/>
    <property type="molecule type" value="Genomic_DNA"/>
</dbReference>
<proteinExistence type="inferred from homology"/>
<organism evidence="2 3">
    <name type="scientific">Aromia moschata</name>
    <dbReference type="NCBI Taxonomy" id="1265417"/>
    <lineage>
        <taxon>Eukaryota</taxon>
        <taxon>Metazoa</taxon>
        <taxon>Ecdysozoa</taxon>
        <taxon>Arthropoda</taxon>
        <taxon>Hexapoda</taxon>
        <taxon>Insecta</taxon>
        <taxon>Pterygota</taxon>
        <taxon>Neoptera</taxon>
        <taxon>Endopterygota</taxon>
        <taxon>Coleoptera</taxon>
        <taxon>Polyphaga</taxon>
        <taxon>Cucujiformia</taxon>
        <taxon>Chrysomeloidea</taxon>
        <taxon>Cerambycidae</taxon>
        <taxon>Cerambycinae</taxon>
        <taxon>Callichromatini</taxon>
        <taxon>Aromia</taxon>
    </lineage>
</organism>
<comment type="similarity">
    <text evidence="1">Belongs to the WSCD family.</text>
</comment>
<protein>
    <recommendedName>
        <fullName evidence="4">Sulfotransferase</fullName>
    </recommendedName>
</protein>
<dbReference type="PANTHER" id="PTHR45964">
    <property type="entry name" value="WSCD FAMILY MEMBER CG9164"/>
    <property type="match status" value="1"/>
</dbReference>
<comment type="caution">
    <text evidence="2">The sequence shown here is derived from an EMBL/GenBank/DDBJ whole genome shotgun (WGS) entry which is preliminary data.</text>
</comment>
<evidence type="ECO:0008006" key="4">
    <source>
        <dbReference type="Google" id="ProtNLM"/>
    </source>
</evidence>
<dbReference type="InterPro" id="IPR027417">
    <property type="entry name" value="P-loop_NTPase"/>
</dbReference>
<reference evidence="2" key="1">
    <citation type="journal article" date="2023" name="Insect Mol. Biol.">
        <title>Genome sequencing provides insights into the evolution of gene families encoding plant cell wall-degrading enzymes in longhorned beetles.</title>
        <authorList>
            <person name="Shin N.R."/>
            <person name="Okamura Y."/>
            <person name="Kirsch R."/>
            <person name="Pauchet Y."/>
        </authorList>
    </citation>
    <scope>NUCLEOTIDE SEQUENCE</scope>
    <source>
        <strain evidence="2">AMC_N1</strain>
    </source>
</reference>
<accession>A0AAV8Z009</accession>
<dbReference type="Proteomes" id="UP001162162">
    <property type="component" value="Unassembled WGS sequence"/>
</dbReference>
<sequence length="139" mass="16522">MIEAGAFFLDGTGFGRAPILNLAARLFADWQQFVRDKTRAWQQMNLDWLYNFTGPTHVIFYEQLVDNVEHTLKTVMEFIEVPMERDLFRCALERKEGIYRRKKRVLAFEPYTLKMREELNSVQERVYEAIYNFASPASR</sequence>
<evidence type="ECO:0000256" key="1">
    <source>
        <dbReference type="ARBA" id="ARBA00010236"/>
    </source>
</evidence>
<gene>
    <name evidence="2" type="ORF">NQ318_015103</name>
</gene>
<dbReference type="SUPFAM" id="SSF52540">
    <property type="entry name" value="P-loop containing nucleoside triphosphate hydrolases"/>
    <property type="match status" value="1"/>
</dbReference>
<dbReference type="Gene3D" id="3.40.50.300">
    <property type="entry name" value="P-loop containing nucleotide triphosphate hydrolases"/>
    <property type="match status" value="1"/>
</dbReference>
<dbReference type="PANTHER" id="PTHR45964:SF5">
    <property type="entry name" value="WSCD FAMILY MEMBER CG9164"/>
    <property type="match status" value="1"/>
</dbReference>